<comment type="caution">
    <text evidence="1">The sequence shown here is derived from an EMBL/GenBank/DDBJ whole genome shotgun (WGS) entry which is preliminary data.</text>
</comment>
<dbReference type="AlphaFoldDB" id="A0AAW2I6X8"/>
<accession>A0AAW2I6X8</accession>
<sequence>MKSFALLGRRKRSRAFSQQRRKEAVKFGEDETRTDHAGLLKRIVGRGLEGDEKPSVLLMHPKMKSDLGNSEIEGEKSGCGWGQGEDETVAMGLEWIGALGG</sequence>
<evidence type="ECO:0000313" key="1">
    <source>
        <dbReference type="EMBL" id="KAL0278127.1"/>
    </source>
</evidence>
<gene>
    <name evidence="1" type="ORF">PYX00_000036</name>
</gene>
<name>A0AAW2I6X8_9NEOP</name>
<dbReference type="EMBL" id="JARGDH010000001">
    <property type="protein sequence ID" value="KAL0278127.1"/>
    <property type="molecule type" value="Genomic_DNA"/>
</dbReference>
<reference evidence="1" key="1">
    <citation type="journal article" date="2024" name="Gigascience">
        <title>Chromosome-level genome of the poultry shaft louse Menopon gallinae provides insight into the host-switching and adaptive evolution of parasitic lice.</title>
        <authorList>
            <person name="Xu Y."/>
            <person name="Ma L."/>
            <person name="Liu S."/>
            <person name="Liang Y."/>
            <person name="Liu Q."/>
            <person name="He Z."/>
            <person name="Tian L."/>
            <person name="Duan Y."/>
            <person name="Cai W."/>
            <person name="Li H."/>
            <person name="Song F."/>
        </authorList>
    </citation>
    <scope>NUCLEOTIDE SEQUENCE</scope>
    <source>
        <strain evidence="1">Cailab_2023a</strain>
    </source>
</reference>
<protein>
    <submittedName>
        <fullName evidence="1">Uncharacterized protein</fullName>
    </submittedName>
</protein>
<organism evidence="1">
    <name type="scientific">Menopon gallinae</name>
    <name type="common">poultry shaft louse</name>
    <dbReference type="NCBI Taxonomy" id="328185"/>
    <lineage>
        <taxon>Eukaryota</taxon>
        <taxon>Metazoa</taxon>
        <taxon>Ecdysozoa</taxon>
        <taxon>Arthropoda</taxon>
        <taxon>Hexapoda</taxon>
        <taxon>Insecta</taxon>
        <taxon>Pterygota</taxon>
        <taxon>Neoptera</taxon>
        <taxon>Paraneoptera</taxon>
        <taxon>Psocodea</taxon>
        <taxon>Troctomorpha</taxon>
        <taxon>Phthiraptera</taxon>
        <taxon>Amblycera</taxon>
        <taxon>Menoponidae</taxon>
        <taxon>Menopon</taxon>
    </lineage>
</organism>
<proteinExistence type="predicted"/>